<proteinExistence type="predicted"/>
<gene>
    <name evidence="1" type="ORF">CEW89_01140</name>
</gene>
<reference evidence="1 2" key="1">
    <citation type="submission" date="2017-06" db="EMBL/GenBank/DDBJ databases">
        <title>Celeribacter sp. TSPH2 complete genome sequence.</title>
        <authorList>
            <person name="Woo J.-H."/>
            <person name="Kim H.-S."/>
        </authorList>
    </citation>
    <scope>NUCLEOTIDE SEQUENCE [LARGE SCALE GENOMIC DNA]</scope>
    <source>
        <strain evidence="1 2">TSPH2</strain>
    </source>
</reference>
<organism evidence="1 2">
    <name type="scientific">Celeribacter ethanolicus</name>
    <dbReference type="NCBI Taxonomy" id="1758178"/>
    <lineage>
        <taxon>Bacteria</taxon>
        <taxon>Pseudomonadati</taxon>
        <taxon>Pseudomonadota</taxon>
        <taxon>Alphaproteobacteria</taxon>
        <taxon>Rhodobacterales</taxon>
        <taxon>Roseobacteraceae</taxon>
        <taxon>Celeribacter</taxon>
    </lineage>
</organism>
<accession>A0A291G803</accession>
<dbReference type="AlphaFoldDB" id="A0A291G803"/>
<dbReference type="RefSeq" id="WP_096804595.1">
    <property type="nucleotide sequence ID" value="NZ_CP022196.1"/>
</dbReference>
<dbReference type="STRING" id="1758178.GCA_001550095_01251"/>
<keyword evidence="2" id="KW-1185">Reference proteome</keyword>
<sequence length="324" mass="33462">MMFGPRPLAAAKGTRLGRDTVLPSGMVLPRGTVIGPSEIAALTMAGLREVICAELDPHDIVADDALLRLVEALVPHEADAGLRRGRPSGGRLVLTATVTGVVGLDTEGLRRMNRVDPGLSIATVSQFQRVQAGERVAVLRALPLALRRSALSRVLAEGEGMIRLRPVLAEKVTLIQTVVGAAPDSRGEGAIRARLARLGLRLTESLIVAHRADALAETLLSAHGEVVLILPARPTADLLDVGPLAVTQAGGVITRFGLPVAPGAEMFAGGLGAVPILGLPGAMRDTAENGADRVLDRLLCGVSISDDDLADLGVGGLQSGPNAV</sequence>
<evidence type="ECO:0000313" key="1">
    <source>
        <dbReference type="EMBL" id="ATG46297.1"/>
    </source>
</evidence>
<evidence type="ECO:0000313" key="2">
    <source>
        <dbReference type="Proteomes" id="UP000217935"/>
    </source>
</evidence>
<dbReference type="UniPathway" id="UPA00344"/>
<name>A0A291G803_9RHOB</name>
<dbReference type="SUPFAM" id="SSF53218">
    <property type="entry name" value="Molybdenum cofactor biosynthesis proteins"/>
    <property type="match status" value="1"/>
</dbReference>
<dbReference type="EMBL" id="CP022196">
    <property type="protein sequence ID" value="ATG46297.1"/>
    <property type="molecule type" value="Genomic_DNA"/>
</dbReference>
<dbReference type="Proteomes" id="UP000217935">
    <property type="component" value="Chromosome"/>
</dbReference>
<dbReference type="InterPro" id="IPR036425">
    <property type="entry name" value="MoaB/Mog-like_dom_sf"/>
</dbReference>
<protein>
    <submittedName>
        <fullName evidence="1">Molybdopterin biosynthesis protein</fullName>
    </submittedName>
</protein>
<dbReference type="OrthoDB" id="9779263at2"/>
<dbReference type="KEGG" id="ceh:CEW89_01140"/>
<dbReference type="Gene3D" id="3.40.980.10">
    <property type="entry name" value="MoaB/Mog-like domain"/>
    <property type="match status" value="1"/>
</dbReference>